<organism evidence="1 2">
    <name type="scientific">Flemingia macrophylla</name>
    <dbReference type="NCBI Taxonomy" id="520843"/>
    <lineage>
        <taxon>Eukaryota</taxon>
        <taxon>Viridiplantae</taxon>
        <taxon>Streptophyta</taxon>
        <taxon>Embryophyta</taxon>
        <taxon>Tracheophyta</taxon>
        <taxon>Spermatophyta</taxon>
        <taxon>Magnoliopsida</taxon>
        <taxon>eudicotyledons</taxon>
        <taxon>Gunneridae</taxon>
        <taxon>Pentapetalae</taxon>
        <taxon>rosids</taxon>
        <taxon>fabids</taxon>
        <taxon>Fabales</taxon>
        <taxon>Fabaceae</taxon>
        <taxon>Papilionoideae</taxon>
        <taxon>50 kb inversion clade</taxon>
        <taxon>NPAAA clade</taxon>
        <taxon>indigoferoid/millettioid clade</taxon>
        <taxon>Phaseoleae</taxon>
        <taxon>Flemingia</taxon>
    </lineage>
</organism>
<gene>
    <name evidence="1" type="ORF">Fmac_026777</name>
</gene>
<sequence>MISTLGFGWLGCFPPIVGYMLGLPTPFSFSLVNGKKLLSFLSKTSLKLSSSLVYPYLSTVGAS</sequence>
<accession>A0ABD1LGD1</accession>
<name>A0ABD1LGD1_9FABA</name>
<dbReference type="EMBL" id="JBGMDY010000009">
    <property type="protein sequence ID" value="KAL2322398.1"/>
    <property type="molecule type" value="Genomic_DNA"/>
</dbReference>
<reference evidence="1 2" key="1">
    <citation type="submission" date="2024-08" db="EMBL/GenBank/DDBJ databases">
        <title>Insights into the chromosomal genome structure of Flemingia macrophylla.</title>
        <authorList>
            <person name="Ding Y."/>
            <person name="Zhao Y."/>
            <person name="Bi W."/>
            <person name="Wu M."/>
            <person name="Zhao G."/>
            <person name="Gong Y."/>
            <person name="Li W."/>
            <person name="Zhang P."/>
        </authorList>
    </citation>
    <scope>NUCLEOTIDE SEQUENCE [LARGE SCALE GENOMIC DNA]</scope>
    <source>
        <strain evidence="1">DYQJB</strain>
        <tissue evidence="1">Leaf</tissue>
    </source>
</reference>
<dbReference type="AlphaFoldDB" id="A0ABD1LGD1"/>
<dbReference type="Proteomes" id="UP001603857">
    <property type="component" value="Unassembled WGS sequence"/>
</dbReference>
<evidence type="ECO:0000313" key="1">
    <source>
        <dbReference type="EMBL" id="KAL2322398.1"/>
    </source>
</evidence>
<comment type="caution">
    <text evidence="1">The sequence shown here is derived from an EMBL/GenBank/DDBJ whole genome shotgun (WGS) entry which is preliminary data.</text>
</comment>
<protein>
    <submittedName>
        <fullName evidence="1">Uncharacterized protein</fullName>
    </submittedName>
</protein>
<proteinExistence type="predicted"/>
<evidence type="ECO:0000313" key="2">
    <source>
        <dbReference type="Proteomes" id="UP001603857"/>
    </source>
</evidence>
<keyword evidence="2" id="KW-1185">Reference proteome</keyword>